<dbReference type="InterPro" id="IPR045800">
    <property type="entry name" value="HMBD"/>
</dbReference>
<reference evidence="3 4" key="2">
    <citation type="submission" date="2019-01" db="EMBL/GenBank/DDBJ databases">
        <title>Hymenobacter humicola sp. nov., isolated from soils in Antarctica.</title>
        <authorList>
            <person name="Sedlacek I."/>
            <person name="Holochova P."/>
            <person name="Kralova S."/>
            <person name="Pantucek R."/>
            <person name="Stankova E."/>
            <person name="Vrbovska V."/>
            <person name="Kristofova L."/>
            <person name="Svec P."/>
            <person name="Busse H.-J."/>
        </authorList>
    </citation>
    <scope>NUCLEOTIDE SEQUENCE [LARGE SCALE GENOMIC DNA]</scope>
    <source>
        <strain evidence="3 4">CCM 8852</strain>
    </source>
</reference>
<evidence type="ECO:0000256" key="1">
    <source>
        <dbReference type="SAM" id="SignalP"/>
    </source>
</evidence>
<dbReference type="RefSeq" id="WP_119655127.1">
    <property type="nucleotide sequence ID" value="NZ_JBHUOI010000008.1"/>
</dbReference>
<dbReference type="Proteomes" id="UP000284250">
    <property type="component" value="Unassembled WGS sequence"/>
</dbReference>
<evidence type="ECO:0000313" key="4">
    <source>
        <dbReference type="Proteomes" id="UP000284250"/>
    </source>
</evidence>
<dbReference type="AlphaFoldDB" id="A0A418R2I5"/>
<protein>
    <recommendedName>
        <fullName evidence="2">Heavy metal binding domain-containing protein</fullName>
    </recommendedName>
</protein>
<reference evidence="3 4" key="1">
    <citation type="submission" date="2018-09" db="EMBL/GenBank/DDBJ databases">
        <authorList>
            <person name="Zeman M."/>
            <person name="Pardy F."/>
        </authorList>
    </citation>
    <scope>NUCLEOTIDE SEQUENCE [LARGE SCALE GENOMIC DNA]</scope>
    <source>
        <strain evidence="3 4">CCM 8852</strain>
    </source>
</reference>
<evidence type="ECO:0000259" key="2">
    <source>
        <dbReference type="Pfam" id="PF19335"/>
    </source>
</evidence>
<feature type="domain" description="Heavy metal binding" evidence="2">
    <location>
        <begin position="53"/>
        <end position="80"/>
    </location>
</feature>
<name>A0A418R2I5_9BACT</name>
<dbReference type="GO" id="GO:0046872">
    <property type="term" value="F:metal ion binding"/>
    <property type="evidence" value="ECO:0007669"/>
    <property type="project" value="InterPro"/>
</dbReference>
<keyword evidence="4" id="KW-1185">Reference proteome</keyword>
<accession>A0A418R2I5</accession>
<gene>
    <name evidence="3" type="ORF">D0T11_07300</name>
</gene>
<dbReference type="OrthoDB" id="1523860at2"/>
<dbReference type="EMBL" id="QYCN01000008">
    <property type="protein sequence ID" value="RIY11608.1"/>
    <property type="molecule type" value="Genomic_DNA"/>
</dbReference>
<sequence length="89" mass="8666">MLSLSNQTLLALALPGLVLLASCEAKPAATAAVAVPAAAPADSTALPVATAAYVCPMNCAGSASDQPGKCPICEMELEPNPAAESASAL</sequence>
<comment type="caution">
    <text evidence="3">The sequence shown here is derived from an EMBL/GenBank/DDBJ whole genome shotgun (WGS) entry which is preliminary data.</text>
</comment>
<dbReference type="Pfam" id="PF19335">
    <property type="entry name" value="HMBD"/>
    <property type="match status" value="1"/>
</dbReference>
<feature type="chain" id="PRO_5019515150" description="Heavy metal binding domain-containing protein" evidence="1">
    <location>
        <begin position="28"/>
        <end position="89"/>
    </location>
</feature>
<feature type="signal peptide" evidence="1">
    <location>
        <begin position="1"/>
        <end position="27"/>
    </location>
</feature>
<organism evidence="3 4">
    <name type="scientific">Hymenobacter rubripertinctus</name>
    <dbReference type="NCBI Taxonomy" id="2029981"/>
    <lineage>
        <taxon>Bacteria</taxon>
        <taxon>Pseudomonadati</taxon>
        <taxon>Bacteroidota</taxon>
        <taxon>Cytophagia</taxon>
        <taxon>Cytophagales</taxon>
        <taxon>Hymenobacteraceae</taxon>
        <taxon>Hymenobacter</taxon>
    </lineage>
</organism>
<proteinExistence type="predicted"/>
<evidence type="ECO:0000313" key="3">
    <source>
        <dbReference type="EMBL" id="RIY11608.1"/>
    </source>
</evidence>
<keyword evidence="1" id="KW-0732">Signal</keyword>